<feature type="repeat" description="ANK" evidence="3">
    <location>
        <begin position="50"/>
        <end position="82"/>
    </location>
</feature>
<sequence length="173" mass="19377">MCLDGMFTCLLKTDPKPVACLIHLSTPQGDVETVKELLDQGADPNLKDNAGWTPLHEVYNLGHQCVVEVLVRRGVLLNTPGNENDSPLLNTGLLEYVWSLSCGLCCELRQSFSQPLKDPNSPLSPPPNLSKVWPSTLFSDKINVTYNNLLNVLFPNVQYNYEQRSLKELWYCG</sequence>
<reference evidence="5" key="1">
    <citation type="submission" date="2018-06" db="EMBL/GenBank/DDBJ databases">
        <title>Genome assembly of Danube salmon.</title>
        <authorList>
            <person name="Macqueen D.J."/>
            <person name="Gundappa M.K."/>
        </authorList>
    </citation>
    <scope>NUCLEOTIDE SEQUENCE [LARGE SCALE GENOMIC DNA]</scope>
</reference>
<keyword evidence="1" id="KW-0677">Repeat</keyword>
<accession>A0A4W5K7U9</accession>
<evidence type="ECO:0000313" key="5">
    <source>
        <dbReference type="Proteomes" id="UP000314982"/>
    </source>
</evidence>
<reference evidence="4" key="3">
    <citation type="submission" date="2025-09" db="UniProtKB">
        <authorList>
            <consortium name="Ensembl"/>
        </authorList>
    </citation>
    <scope>IDENTIFICATION</scope>
</reference>
<dbReference type="PROSITE" id="PS50088">
    <property type="entry name" value="ANK_REPEAT"/>
    <property type="match status" value="2"/>
</dbReference>
<dbReference type="Gene3D" id="1.25.40.20">
    <property type="entry name" value="Ankyrin repeat-containing domain"/>
    <property type="match status" value="1"/>
</dbReference>
<dbReference type="SUPFAM" id="SSF48403">
    <property type="entry name" value="Ankyrin repeat"/>
    <property type="match status" value="1"/>
</dbReference>
<evidence type="ECO:0000256" key="3">
    <source>
        <dbReference type="PROSITE-ProRule" id="PRU00023"/>
    </source>
</evidence>
<dbReference type="PROSITE" id="PS50297">
    <property type="entry name" value="ANK_REP_REGION"/>
    <property type="match status" value="1"/>
</dbReference>
<dbReference type="GeneTree" id="ENSGT01060000253671"/>
<dbReference type="InterPro" id="IPR036770">
    <property type="entry name" value="Ankyrin_rpt-contain_sf"/>
</dbReference>
<protein>
    <submittedName>
        <fullName evidence="4">Uncharacterized protein</fullName>
    </submittedName>
</protein>
<dbReference type="GO" id="GO:0004842">
    <property type="term" value="F:ubiquitin-protein transferase activity"/>
    <property type="evidence" value="ECO:0007669"/>
    <property type="project" value="TreeGrafter"/>
</dbReference>
<keyword evidence="2 3" id="KW-0040">ANK repeat</keyword>
<organism evidence="4 5">
    <name type="scientific">Hucho hucho</name>
    <name type="common">huchen</name>
    <dbReference type="NCBI Taxonomy" id="62062"/>
    <lineage>
        <taxon>Eukaryota</taxon>
        <taxon>Metazoa</taxon>
        <taxon>Chordata</taxon>
        <taxon>Craniata</taxon>
        <taxon>Vertebrata</taxon>
        <taxon>Euteleostomi</taxon>
        <taxon>Actinopterygii</taxon>
        <taxon>Neopterygii</taxon>
        <taxon>Teleostei</taxon>
        <taxon>Protacanthopterygii</taxon>
        <taxon>Salmoniformes</taxon>
        <taxon>Salmonidae</taxon>
        <taxon>Salmoninae</taxon>
        <taxon>Hucho</taxon>
    </lineage>
</organism>
<dbReference type="PANTHER" id="PTHR24171:SF8">
    <property type="entry name" value="BRCA1-ASSOCIATED RING DOMAIN PROTEIN 1"/>
    <property type="match status" value="1"/>
</dbReference>
<dbReference type="Ensembl" id="ENSHHUT00000006791.1">
    <property type="protein sequence ID" value="ENSHHUP00000006590.1"/>
    <property type="gene ID" value="ENSHHUG00000004045.1"/>
</dbReference>
<name>A0A4W5K7U9_9TELE</name>
<dbReference type="Proteomes" id="UP000314982">
    <property type="component" value="Unassembled WGS sequence"/>
</dbReference>
<dbReference type="AlphaFoldDB" id="A0A4W5K7U9"/>
<evidence type="ECO:0000256" key="1">
    <source>
        <dbReference type="ARBA" id="ARBA00022737"/>
    </source>
</evidence>
<evidence type="ECO:0000256" key="2">
    <source>
        <dbReference type="ARBA" id="ARBA00023043"/>
    </source>
</evidence>
<dbReference type="GO" id="GO:0070531">
    <property type="term" value="C:BRCA1-A complex"/>
    <property type="evidence" value="ECO:0007669"/>
    <property type="project" value="TreeGrafter"/>
</dbReference>
<evidence type="ECO:0000313" key="4">
    <source>
        <dbReference type="Ensembl" id="ENSHHUP00000006590.1"/>
    </source>
</evidence>
<dbReference type="Pfam" id="PF12796">
    <property type="entry name" value="Ank_2"/>
    <property type="match status" value="1"/>
</dbReference>
<reference evidence="4" key="2">
    <citation type="submission" date="2025-08" db="UniProtKB">
        <authorList>
            <consortium name="Ensembl"/>
        </authorList>
    </citation>
    <scope>IDENTIFICATION</scope>
</reference>
<dbReference type="InterPro" id="IPR002110">
    <property type="entry name" value="Ankyrin_rpt"/>
</dbReference>
<proteinExistence type="predicted"/>
<feature type="repeat" description="ANK" evidence="3">
    <location>
        <begin position="22"/>
        <end position="49"/>
    </location>
</feature>
<keyword evidence="5" id="KW-1185">Reference proteome</keyword>
<dbReference type="GO" id="GO:0031436">
    <property type="term" value="C:BRCA1-BARD1 complex"/>
    <property type="evidence" value="ECO:0007669"/>
    <property type="project" value="TreeGrafter"/>
</dbReference>
<dbReference type="PANTHER" id="PTHR24171">
    <property type="entry name" value="ANKYRIN REPEAT DOMAIN-CONTAINING PROTEIN 39-RELATED"/>
    <property type="match status" value="1"/>
</dbReference>
<dbReference type="GO" id="GO:0085020">
    <property type="term" value="P:protein K6-linked ubiquitination"/>
    <property type="evidence" value="ECO:0007669"/>
    <property type="project" value="TreeGrafter"/>
</dbReference>